<evidence type="ECO:0000256" key="2">
    <source>
        <dbReference type="ARBA" id="ARBA00022840"/>
    </source>
</evidence>
<dbReference type="RefSeq" id="WP_259292442.1">
    <property type="nucleotide sequence ID" value="NZ_JANUXW010000013.1"/>
</dbReference>
<organism evidence="4 5">
    <name type="scientific">Neisseria montereyensis</name>
    <dbReference type="NCBI Taxonomy" id="2973938"/>
    <lineage>
        <taxon>Bacteria</taxon>
        <taxon>Pseudomonadati</taxon>
        <taxon>Pseudomonadota</taxon>
        <taxon>Betaproteobacteria</taxon>
        <taxon>Neisseriales</taxon>
        <taxon>Neisseriaceae</taxon>
        <taxon>Neisseria</taxon>
    </lineage>
</organism>
<dbReference type="Pfam" id="PF06414">
    <property type="entry name" value="Zeta_toxin"/>
    <property type="match status" value="1"/>
</dbReference>
<dbReference type="Proteomes" id="UP001166947">
    <property type="component" value="Unassembled WGS sequence"/>
</dbReference>
<feature type="domain" description="Zeta toxin" evidence="3">
    <location>
        <begin position="31"/>
        <end position="210"/>
    </location>
</feature>
<evidence type="ECO:0000256" key="1">
    <source>
        <dbReference type="ARBA" id="ARBA00022741"/>
    </source>
</evidence>
<name>A0ABT2FEX5_9NEIS</name>
<comment type="caution">
    <text evidence="4">The sequence shown here is derived from an EMBL/GenBank/DDBJ whole genome shotgun (WGS) entry which is preliminary data.</text>
</comment>
<dbReference type="SUPFAM" id="SSF52540">
    <property type="entry name" value="P-loop containing nucleoside triphosphate hydrolases"/>
    <property type="match status" value="1"/>
</dbReference>
<evidence type="ECO:0000259" key="3">
    <source>
        <dbReference type="Pfam" id="PF06414"/>
    </source>
</evidence>
<dbReference type="InterPro" id="IPR027417">
    <property type="entry name" value="P-loop_NTPase"/>
</dbReference>
<dbReference type="Gene3D" id="3.40.50.300">
    <property type="entry name" value="P-loop containing nucleotide triphosphate hydrolases"/>
    <property type="match status" value="1"/>
</dbReference>
<evidence type="ECO:0000313" key="4">
    <source>
        <dbReference type="EMBL" id="MCS4534685.1"/>
    </source>
</evidence>
<reference evidence="4" key="2">
    <citation type="journal article" date="2023" name="Curr. Microbiol.">
        <title>Neisseria montereyensis sp. nov., Isolated from Oropharynx of California Sea Lion (Zalophus californianus): Genomic, Phylogenetic, and Phenotypic Study.</title>
        <authorList>
            <person name="Volokhov D.V."/>
            <person name="Zagorodnyaya T.A."/>
            <person name="Furtak V.A."/>
            <person name="Nattanmai G."/>
            <person name="Randall L."/>
            <person name="Jose S."/>
            <person name="Gao Y."/>
            <person name="Gulland F.M."/>
            <person name="Eisenberg T."/>
            <person name="Delmonte P."/>
            <person name="Blom J."/>
            <person name="Mitchell K.K."/>
        </authorList>
    </citation>
    <scope>NUCLEOTIDE SEQUENCE</scope>
    <source>
        <strain evidence="4">CSL10203-ORH2</strain>
    </source>
</reference>
<sequence length="275" mass="31480">MTSQPQYKPLSDNQSKTIVERFYQHRIDKASQHNKPIAILVSGQPGAGKTQIAVQIKKELRKSGGYIHVDADRMREKLPKGKNKFPSEVTQADAGKLVALLRNQVIANHYNFVEEGTFRNPDQVGAFVDKLKAKGYQVEMMIVAVHFEQSILGIYQRYELQVNAHAHSPRLVPDDYHRLAFNGFTETVKNQAKQFDRIRVVTRAGQILFDSLSPEEKRTPYEALIQGREMDEQAILELKNGWENILNSAQNRNADKDYLAKIMKNLDRVKQLLNH</sequence>
<keyword evidence="1" id="KW-0547">Nucleotide-binding</keyword>
<keyword evidence="5" id="KW-1185">Reference proteome</keyword>
<dbReference type="InterPro" id="IPR010488">
    <property type="entry name" value="Zeta_toxin_domain"/>
</dbReference>
<protein>
    <submittedName>
        <fullName evidence="4">Zeta toxin family protein</fullName>
    </submittedName>
</protein>
<accession>A0ABT2FEX5</accession>
<keyword evidence="2" id="KW-0067">ATP-binding</keyword>
<evidence type="ECO:0000313" key="5">
    <source>
        <dbReference type="Proteomes" id="UP001166947"/>
    </source>
</evidence>
<gene>
    <name evidence="4" type="ORF">NXS09_10335</name>
</gene>
<reference evidence="4" key="1">
    <citation type="submission" date="2022-08" db="EMBL/GenBank/DDBJ databases">
        <authorList>
            <person name="Volokhov D.V."/>
            <person name="Furtak V.A."/>
            <person name="Zagorodnyaya T.A."/>
        </authorList>
    </citation>
    <scope>NUCLEOTIDE SEQUENCE</scope>
    <source>
        <strain evidence="4">CSL10203-ORH2</strain>
    </source>
</reference>
<dbReference type="EMBL" id="JANUXW010000013">
    <property type="protein sequence ID" value="MCS4534685.1"/>
    <property type="molecule type" value="Genomic_DNA"/>
</dbReference>
<proteinExistence type="predicted"/>